<accession>A0A7W8FFF9</accession>
<evidence type="ECO:0000259" key="2">
    <source>
        <dbReference type="Pfam" id="PF00185"/>
    </source>
</evidence>
<reference evidence="4 5" key="1">
    <citation type="submission" date="2020-08" db="EMBL/GenBank/DDBJ databases">
        <title>Genomic Encyclopedia of Type Strains, Phase IV (KMG-IV): sequencing the most valuable type-strain genomes for metagenomic binning, comparative biology and taxonomic classification.</title>
        <authorList>
            <person name="Goeker M."/>
        </authorList>
    </citation>
    <scope>NUCLEOTIDE SEQUENCE [LARGE SCALE GENOMIC DNA]</scope>
    <source>
        <strain evidence="4 5">DSM 11275</strain>
    </source>
</reference>
<dbReference type="SUPFAM" id="SSF53671">
    <property type="entry name" value="Aspartate/ornithine carbamoyltransferase"/>
    <property type="match status" value="1"/>
</dbReference>
<dbReference type="GO" id="GO:0004585">
    <property type="term" value="F:ornithine carbamoyltransferase activity"/>
    <property type="evidence" value="ECO:0007669"/>
    <property type="project" value="TreeGrafter"/>
</dbReference>
<dbReference type="InterPro" id="IPR006131">
    <property type="entry name" value="Asp_carbamoyltransf_Asp/Orn-bd"/>
</dbReference>
<evidence type="ECO:0000259" key="3">
    <source>
        <dbReference type="Pfam" id="PF02729"/>
    </source>
</evidence>
<dbReference type="Gene3D" id="3.40.50.1370">
    <property type="entry name" value="Aspartate/ornithine carbamoyltransferase"/>
    <property type="match status" value="2"/>
</dbReference>
<protein>
    <submittedName>
        <fullName evidence="4">Ornithine carbamoyltransferase</fullName>
    </submittedName>
</protein>
<name>A0A7W8FFF9_9BACT</name>
<dbReference type="Pfam" id="PF02729">
    <property type="entry name" value="OTCace_N"/>
    <property type="match status" value="1"/>
</dbReference>
<gene>
    <name evidence="4" type="ORF">HNQ38_000915</name>
</gene>
<organism evidence="4 5">
    <name type="scientific">Desulfovibrio intestinalis</name>
    <dbReference type="NCBI Taxonomy" id="58621"/>
    <lineage>
        <taxon>Bacteria</taxon>
        <taxon>Pseudomonadati</taxon>
        <taxon>Thermodesulfobacteriota</taxon>
        <taxon>Desulfovibrionia</taxon>
        <taxon>Desulfovibrionales</taxon>
        <taxon>Desulfovibrionaceae</taxon>
        <taxon>Desulfovibrio</taxon>
    </lineage>
</organism>
<dbReference type="PANTHER" id="PTHR45753:SF3">
    <property type="entry name" value="ORNITHINE TRANSCARBAMYLASE, MITOCHONDRIAL"/>
    <property type="match status" value="1"/>
</dbReference>
<evidence type="ECO:0000256" key="1">
    <source>
        <dbReference type="ARBA" id="ARBA00022679"/>
    </source>
</evidence>
<dbReference type="GO" id="GO:0019240">
    <property type="term" value="P:citrulline biosynthetic process"/>
    <property type="evidence" value="ECO:0007669"/>
    <property type="project" value="TreeGrafter"/>
</dbReference>
<dbReference type="PANTHER" id="PTHR45753">
    <property type="entry name" value="ORNITHINE CARBAMOYLTRANSFERASE, MITOCHONDRIAL"/>
    <property type="match status" value="1"/>
</dbReference>
<dbReference type="GO" id="GO:0042450">
    <property type="term" value="P:L-arginine biosynthetic process via ornithine"/>
    <property type="evidence" value="ECO:0007669"/>
    <property type="project" value="TreeGrafter"/>
</dbReference>
<keyword evidence="1 4" id="KW-0808">Transferase</keyword>
<dbReference type="InterPro" id="IPR036901">
    <property type="entry name" value="Asp/Orn_carbamoylTrfase_sf"/>
</dbReference>
<keyword evidence="5" id="KW-1185">Reference proteome</keyword>
<evidence type="ECO:0000313" key="5">
    <source>
        <dbReference type="Proteomes" id="UP000539075"/>
    </source>
</evidence>
<comment type="caution">
    <text evidence="4">The sequence shown here is derived from an EMBL/GenBank/DDBJ whole genome shotgun (WGS) entry which is preliminary data.</text>
</comment>
<sequence>MARHILTIKSLGEKASWLLVQQAMGMPEAKTHTNFMADRVAVLLFADNSLPERLCVSAAVRQMGGSVVYEGSRTVWRKELAAFREQLMPIFSYYVDCLYTHGLTVSSWDPARLDLRFPIINAGSPDAHPAHALADIACMLRNSRDLRGVTCAWLGCLNGTLHSLIEATAWFPFALRVALPEHVDAAPLKAEAARLGTNITFVDTPDEAVKGADYLLVGCRGGITAEEYEDWSVSEELLAKAKPHARVMLCAAPADAIMVGSNILRNNKTSLLAQQSEYRLRVHKRMLHWAFLDNEDDM</sequence>
<dbReference type="Proteomes" id="UP000539075">
    <property type="component" value="Unassembled WGS sequence"/>
</dbReference>
<evidence type="ECO:0000313" key="4">
    <source>
        <dbReference type="EMBL" id="MBB5142836.1"/>
    </source>
</evidence>
<dbReference type="GO" id="GO:0016597">
    <property type="term" value="F:amino acid binding"/>
    <property type="evidence" value="ECO:0007669"/>
    <property type="project" value="InterPro"/>
</dbReference>
<proteinExistence type="predicted"/>
<dbReference type="RefSeq" id="WP_183718200.1">
    <property type="nucleotide sequence ID" value="NZ_JACHGO010000002.1"/>
</dbReference>
<dbReference type="Pfam" id="PF00185">
    <property type="entry name" value="OTCace"/>
    <property type="match status" value="1"/>
</dbReference>
<dbReference type="InterPro" id="IPR006132">
    <property type="entry name" value="Asp/Orn_carbamoyltranf_P-bd"/>
</dbReference>
<feature type="domain" description="Aspartate/ornithine carbamoyltransferase carbamoyl-P binding" evidence="3">
    <location>
        <begin position="3"/>
        <end position="139"/>
    </location>
</feature>
<dbReference type="EMBL" id="JACHGO010000002">
    <property type="protein sequence ID" value="MBB5142836.1"/>
    <property type="molecule type" value="Genomic_DNA"/>
</dbReference>
<feature type="domain" description="Aspartate/ornithine carbamoyltransferase Asp/Orn-binding" evidence="2">
    <location>
        <begin position="148"/>
        <end position="288"/>
    </location>
</feature>
<dbReference type="AlphaFoldDB" id="A0A7W8FFF9"/>